<dbReference type="CDD" id="cd02603">
    <property type="entry name" value="HAD_sEH-N_like"/>
    <property type="match status" value="1"/>
</dbReference>
<reference evidence="2" key="3">
    <citation type="submission" date="2022-09" db="EMBL/GenBank/DDBJ databases">
        <title>The genome sequence of Rhodococcus aetherivorans N1.</title>
        <authorList>
            <person name="Jiang W."/>
        </authorList>
    </citation>
    <scope>NUCLEOTIDE SEQUENCE</scope>
    <source>
        <strain evidence="2">N1</strain>
    </source>
</reference>
<accession>A0A059MUP2</accession>
<dbReference type="SUPFAM" id="SSF56784">
    <property type="entry name" value="HAD-like"/>
    <property type="match status" value="1"/>
</dbReference>
<dbReference type="Proteomes" id="UP001163947">
    <property type="component" value="Chromosome"/>
</dbReference>
<evidence type="ECO:0000313" key="4">
    <source>
        <dbReference type="Proteomes" id="UP001163947"/>
    </source>
</evidence>
<dbReference type="NCBIfam" id="TIGR01549">
    <property type="entry name" value="HAD-SF-IA-v1"/>
    <property type="match status" value="1"/>
</dbReference>
<dbReference type="GeneID" id="83623699"/>
<dbReference type="InterPro" id="IPR023198">
    <property type="entry name" value="PGP-like_dom2"/>
</dbReference>
<dbReference type="NCBIfam" id="TIGR01509">
    <property type="entry name" value="HAD-SF-IA-v3"/>
    <property type="match status" value="1"/>
</dbReference>
<dbReference type="KEGG" id="rav:AAT18_04450"/>
<dbReference type="SFLD" id="SFLDG01129">
    <property type="entry name" value="C1.5:_HAD__Beta-PGM__Phosphata"/>
    <property type="match status" value="1"/>
</dbReference>
<dbReference type="InterPro" id="IPR006439">
    <property type="entry name" value="HAD-SF_hydro_IA"/>
</dbReference>
<dbReference type="Gene3D" id="1.10.150.240">
    <property type="entry name" value="Putative phosphatase, domain 2"/>
    <property type="match status" value="1"/>
</dbReference>
<gene>
    <name evidence="2" type="ORF">OCS65_24765</name>
    <name evidence="1" type="ORF">RAJCM14343_3188</name>
</gene>
<dbReference type="PANTHER" id="PTHR47829:SF1">
    <property type="entry name" value="HAD FAMILY PHOSPHATASE"/>
    <property type="match status" value="1"/>
</dbReference>
<keyword evidence="1" id="KW-0378">Hydrolase</keyword>
<organism evidence="2 4">
    <name type="scientific">Rhodococcus aetherivorans</name>
    <dbReference type="NCBI Taxonomy" id="191292"/>
    <lineage>
        <taxon>Bacteria</taxon>
        <taxon>Bacillati</taxon>
        <taxon>Actinomycetota</taxon>
        <taxon>Actinomycetes</taxon>
        <taxon>Mycobacteriales</taxon>
        <taxon>Nocardiaceae</taxon>
        <taxon>Rhodococcus</taxon>
    </lineage>
</organism>
<dbReference type="EMBL" id="BLAH01000086">
    <property type="protein sequence ID" value="GES37928.1"/>
    <property type="molecule type" value="Genomic_DNA"/>
</dbReference>
<name>A0A059MUP2_9NOCA</name>
<reference evidence="1" key="2">
    <citation type="submission" date="2019-10" db="EMBL/GenBank/DDBJ databases">
        <title>Draft genome sequence of Rhodococcus aetherivorans JCM 14343.</title>
        <authorList>
            <person name="Inoue D."/>
            <person name="Nakazawa M."/>
            <person name="Yamamoto N."/>
            <person name="Sei K."/>
            <person name="Ike M."/>
        </authorList>
    </citation>
    <scope>NUCLEOTIDE SEQUENCE</scope>
    <source>
        <strain evidence="1">JCM 14343</strain>
    </source>
</reference>
<proteinExistence type="predicted"/>
<accession>A0A0F6VGN0</accession>
<dbReference type="Pfam" id="PF00702">
    <property type="entry name" value="Hydrolase"/>
    <property type="match status" value="1"/>
</dbReference>
<evidence type="ECO:0000313" key="2">
    <source>
        <dbReference type="EMBL" id="UYF93609.1"/>
    </source>
</evidence>
<dbReference type="GO" id="GO:0016787">
    <property type="term" value="F:hydrolase activity"/>
    <property type="evidence" value="ECO:0007669"/>
    <property type="project" value="UniProtKB-KW"/>
</dbReference>
<dbReference type="PRINTS" id="PR00413">
    <property type="entry name" value="HADHALOGNASE"/>
</dbReference>
<sequence>MNLAAPISERTAVLVDFGGVITTSVFAAFEEFGATLGDPGLPLRLLGGDPISRGLLAEHESGRIDAEEFEQGFAERLRAHGAAVTAEGLAARMQAGMRRDDRTVALVDDLRAAGVPVALVSNAFGRDCYAGFDLAALADEVVISAEIGIRKPSRRIYALACERLGVAPEQAVMVDDLQQNLDGAARIGIAGVLHTDADTTRLELAERFGFVTGRVPGQV</sequence>
<dbReference type="RefSeq" id="WP_006942885.1">
    <property type="nucleotide sequence ID" value="NZ_BAAAYP010000042.1"/>
</dbReference>
<dbReference type="Gene3D" id="3.40.50.1000">
    <property type="entry name" value="HAD superfamily/HAD-like"/>
    <property type="match status" value="1"/>
</dbReference>
<evidence type="ECO:0000313" key="3">
    <source>
        <dbReference type="Proteomes" id="UP000325466"/>
    </source>
</evidence>
<dbReference type="InterPro" id="IPR052898">
    <property type="entry name" value="ACAD10-like"/>
</dbReference>
<evidence type="ECO:0000313" key="1">
    <source>
        <dbReference type="EMBL" id="GES37928.1"/>
    </source>
</evidence>
<dbReference type="PANTHER" id="PTHR47829">
    <property type="entry name" value="HYDROLASE, PUTATIVE (AFU_ORTHOLOGUE AFUA_1G12880)-RELATED"/>
    <property type="match status" value="1"/>
</dbReference>
<protein>
    <submittedName>
        <fullName evidence="2">HAD family phosphatase</fullName>
    </submittedName>
    <submittedName>
        <fullName evidence="1">Hydrolase</fullName>
    </submittedName>
</protein>
<dbReference type="EMBL" id="CP106982">
    <property type="protein sequence ID" value="UYF93609.1"/>
    <property type="molecule type" value="Genomic_DNA"/>
</dbReference>
<dbReference type="Proteomes" id="UP000325466">
    <property type="component" value="Unassembled WGS sequence"/>
</dbReference>
<accession>N1MEN9</accession>
<dbReference type="SFLD" id="SFLDS00003">
    <property type="entry name" value="Haloacid_Dehalogenase"/>
    <property type="match status" value="1"/>
</dbReference>
<dbReference type="InterPro" id="IPR036412">
    <property type="entry name" value="HAD-like_sf"/>
</dbReference>
<reference evidence="1 3" key="1">
    <citation type="journal article" date="2018" name="Biodegradation">
        <title>1,4-Dioxane degradation characteristics of Rhodococcus aetherivorans JCM 14343.</title>
        <authorList>
            <person name="Inoue D."/>
            <person name="Tsunoda T."/>
            <person name="Yamamoto N."/>
            <person name="Ike M."/>
            <person name="Sei K."/>
        </authorList>
    </citation>
    <scope>NUCLEOTIDE SEQUENCE [LARGE SCALE GENOMIC DNA]</scope>
    <source>
        <strain evidence="1 3">JCM 14343</strain>
    </source>
</reference>
<dbReference type="InterPro" id="IPR023214">
    <property type="entry name" value="HAD_sf"/>
</dbReference>
<keyword evidence="3" id="KW-1185">Reference proteome</keyword>
<dbReference type="AlphaFoldDB" id="A0A059MUP2"/>